<dbReference type="AlphaFoldDB" id="A0A6N7XQX8"/>
<dbReference type="RefSeq" id="WP_154434669.1">
    <property type="nucleotide sequence ID" value="NZ_VUNC01000003.1"/>
</dbReference>
<keyword evidence="1" id="KW-0808">Transferase</keyword>
<sequence length="388" mass="43773">MSRTDPARMGEANVRLLAALRQSLRPRPGLSPTSLGDAVLDEAEWHEVLPLLYPVCHADRVQRAAEMNVHLFYRLLFLGKYAIRTLKGAGMQVLVLKGVSVARWYPTPELRPSSDVDLLLCDSSRLDEALRVLEDAGFVVLGEQNAHHHVALSLDGLQVELHTSLVEAFDDARINDAIRSITSGFAGRMESFSFLGMDWPCASPADQAFCLVLHALQHYLRSGFGLKILADWVIFWDRGIPEEERRAYREMCRECGILEFSEYLSSTCVAYLGMRGEQTVCDEDCALLMQDILCSGAHGKSSNARMVALRGTGLADYAREFHHQMRLNYPEASRVVPLWPALWLSTLFKFFYNNRKVRHTTLGNVLAETRERSEVSAKMHLFERGSDR</sequence>
<gene>
    <name evidence="1" type="ORF">FYJ68_05160</name>
</gene>
<evidence type="ECO:0000313" key="2">
    <source>
        <dbReference type="Proteomes" id="UP000469325"/>
    </source>
</evidence>
<name>A0A6N7XQX8_9ACTN</name>
<protein>
    <submittedName>
        <fullName evidence="1">Nucleotidyltransferase family protein</fullName>
    </submittedName>
</protein>
<dbReference type="Proteomes" id="UP000469325">
    <property type="component" value="Unassembled WGS sequence"/>
</dbReference>
<organism evidence="1 2">
    <name type="scientific">Olsenella porci</name>
    <dbReference type="NCBI Taxonomy" id="2652279"/>
    <lineage>
        <taxon>Bacteria</taxon>
        <taxon>Bacillati</taxon>
        <taxon>Actinomycetota</taxon>
        <taxon>Coriobacteriia</taxon>
        <taxon>Coriobacteriales</taxon>
        <taxon>Atopobiaceae</taxon>
        <taxon>Olsenella</taxon>
    </lineage>
</organism>
<proteinExistence type="predicted"/>
<evidence type="ECO:0000313" key="1">
    <source>
        <dbReference type="EMBL" id="MST72495.1"/>
    </source>
</evidence>
<accession>A0A6N7XQX8</accession>
<dbReference type="Pfam" id="PF14907">
    <property type="entry name" value="NTP_transf_5"/>
    <property type="match status" value="1"/>
</dbReference>
<dbReference type="Gene3D" id="3.30.460.40">
    <property type="match status" value="1"/>
</dbReference>
<dbReference type="InterPro" id="IPR039498">
    <property type="entry name" value="NTP_transf_5"/>
</dbReference>
<dbReference type="GO" id="GO:0016740">
    <property type="term" value="F:transferase activity"/>
    <property type="evidence" value="ECO:0007669"/>
    <property type="project" value="UniProtKB-KW"/>
</dbReference>
<dbReference type="EMBL" id="VUNC01000003">
    <property type="protein sequence ID" value="MST72495.1"/>
    <property type="molecule type" value="Genomic_DNA"/>
</dbReference>
<comment type="caution">
    <text evidence="1">The sequence shown here is derived from an EMBL/GenBank/DDBJ whole genome shotgun (WGS) entry which is preliminary data.</text>
</comment>
<reference evidence="1 2" key="1">
    <citation type="submission" date="2019-08" db="EMBL/GenBank/DDBJ databases">
        <title>In-depth cultivation of the pig gut microbiome towards novel bacterial diversity and tailored functional studies.</title>
        <authorList>
            <person name="Wylensek D."/>
            <person name="Hitch T.C.A."/>
            <person name="Clavel T."/>
        </authorList>
    </citation>
    <scope>NUCLEOTIDE SEQUENCE [LARGE SCALE GENOMIC DNA]</scope>
    <source>
        <strain evidence="1 2">CA-Schmier-601-WT-1</strain>
    </source>
</reference>
<keyword evidence="2" id="KW-1185">Reference proteome</keyword>